<feature type="domain" description="Ice-binding protein C-terminal" evidence="2">
    <location>
        <begin position="160"/>
        <end position="183"/>
    </location>
</feature>
<protein>
    <recommendedName>
        <fullName evidence="2">Ice-binding protein C-terminal domain-containing protein</fullName>
    </recommendedName>
</protein>
<proteinExistence type="predicted"/>
<dbReference type="Pfam" id="PF07589">
    <property type="entry name" value="PEP-CTERM"/>
    <property type="match status" value="1"/>
</dbReference>
<evidence type="ECO:0000313" key="3">
    <source>
        <dbReference type="EMBL" id="OWQ90273.1"/>
    </source>
</evidence>
<comment type="caution">
    <text evidence="3">The sequence shown here is derived from an EMBL/GenBank/DDBJ whole genome shotgun (WGS) entry which is preliminary data.</text>
</comment>
<dbReference type="EMBL" id="NIOF01000005">
    <property type="protein sequence ID" value="OWQ90273.1"/>
    <property type="molecule type" value="Genomic_DNA"/>
</dbReference>
<sequence length="194" mass="20061">MPTFQSISACWRRTPTRVLSAALLTLAAPLAQAAAVHYEQTSLGGDRWRYDYTLDGSAPAGGFDGLTIYFDVASYSQLSNLSVNAAWDGLLVQPDTGLPGDGFLDLLHLSGLLTGALASLNFSVEVSYSGAGAPGSQRFELYTSTPFEVVQTGVTQAVGAVPEPATAAIAALGLGVLALSRRRSRAAGPALAIA</sequence>
<keyword evidence="1" id="KW-0732">Signal</keyword>
<reference evidence="3 4" key="1">
    <citation type="journal article" date="2008" name="Int. J. Syst. Evol. Microbiol.">
        <title>Description of Roseateles aquatilis sp. nov. and Roseateles terrae sp. nov., in the class Betaproteobacteria, and emended description of the genus Roseateles.</title>
        <authorList>
            <person name="Gomila M."/>
            <person name="Bowien B."/>
            <person name="Falsen E."/>
            <person name="Moore E.R."/>
            <person name="Lalucat J."/>
        </authorList>
    </citation>
    <scope>NUCLEOTIDE SEQUENCE [LARGE SCALE GENOMIC DNA]</scope>
    <source>
        <strain evidence="3 4">CCUG 48205</strain>
    </source>
</reference>
<organism evidence="3 4">
    <name type="scientific">Roseateles aquatilis</name>
    <dbReference type="NCBI Taxonomy" id="431061"/>
    <lineage>
        <taxon>Bacteria</taxon>
        <taxon>Pseudomonadati</taxon>
        <taxon>Pseudomonadota</taxon>
        <taxon>Betaproteobacteria</taxon>
        <taxon>Burkholderiales</taxon>
        <taxon>Sphaerotilaceae</taxon>
        <taxon>Roseateles</taxon>
    </lineage>
</organism>
<dbReference type="InterPro" id="IPR013424">
    <property type="entry name" value="Ice-binding_C"/>
</dbReference>
<evidence type="ECO:0000313" key="4">
    <source>
        <dbReference type="Proteomes" id="UP000197468"/>
    </source>
</evidence>
<dbReference type="RefSeq" id="WP_088385293.1">
    <property type="nucleotide sequence ID" value="NZ_NIOF01000005.1"/>
</dbReference>
<evidence type="ECO:0000259" key="2">
    <source>
        <dbReference type="Pfam" id="PF07589"/>
    </source>
</evidence>
<dbReference type="AlphaFoldDB" id="A0A246JCA8"/>
<dbReference type="NCBIfam" id="TIGR02595">
    <property type="entry name" value="PEP_CTERM"/>
    <property type="match status" value="1"/>
</dbReference>
<gene>
    <name evidence="3" type="ORF">CDN99_12930</name>
</gene>
<keyword evidence="4" id="KW-1185">Reference proteome</keyword>
<evidence type="ECO:0000256" key="1">
    <source>
        <dbReference type="SAM" id="SignalP"/>
    </source>
</evidence>
<accession>A0A246JCA8</accession>
<feature type="signal peptide" evidence="1">
    <location>
        <begin position="1"/>
        <end position="33"/>
    </location>
</feature>
<dbReference type="OrthoDB" id="5704224at2"/>
<name>A0A246JCA8_9BURK</name>
<feature type="chain" id="PRO_5013326643" description="Ice-binding protein C-terminal domain-containing protein" evidence="1">
    <location>
        <begin position="34"/>
        <end position="194"/>
    </location>
</feature>
<dbReference type="Proteomes" id="UP000197468">
    <property type="component" value="Unassembled WGS sequence"/>
</dbReference>